<sequence length="340" mass="38981">MGDIVLNQVVRFLTREQEVRVLLERVGMVYKVGGLVFVWRWLRAGDVMELVRVNRNAGSVSALVTLYPLIRKVWRLNGWVAWNVTLGLSAALAGVDLPRWMASYSAVESFVGVRWDGLSKVFEDMDRRSRILVRQLVVSWTIPLLYQVSVKPGMVHKLLYSKRSMLQDFGGIYLTFNALSLYKLLKSSLIKGRDPNNKKLAQQAQEEESHTSNPKYLVDRLHEFNELANKQNIGRLEKIISCTVTENFAICLKWAAWRQIIRWIFTYRPACSIGSFQKSAIIMLSFLVLNGNEYLNISFGVLRYLIRCVITQKLEVLDPLLANVLLFGGVNLAYYNTRVL</sequence>
<reference evidence="2" key="1">
    <citation type="journal article" date="2012" name="G3 (Bethesda)">
        <title>Pichia sorbitophila, an interspecies yeast hybrid reveals early steps of genome resolution following polyploidization.</title>
        <authorList>
            <person name="Leh Louis V."/>
            <person name="Despons L."/>
            <person name="Friedrich A."/>
            <person name="Martin T."/>
            <person name="Durrens P."/>
            <person name="Casaregola S."/>
            <person name="Neuveglise C."/>
            <person name="Fairhead C."/>
            <person name="Marck C."/>
            <person name="Cruz J.A."/>
            <person name="Straub M.L."/>
            <person name="Kugler V."/>
            <person name="Sacerdot C."/>
            <person name="Uzunov Z."/>
            <person name="Thierry A."/>
            <person name="Weiss S."/>
            <person name="Bleykasten C."/>
            <person name="De Montigny J."/>
            <person name="Jacques N."/>
            <person name="Jung P."/>
            <person name="Lemaire M."/>
            <person name="Mallet S."/>
            <person name="Morel G."/>
            <person name="Richard G.F."/>
            <person name="Sarkar A."/>
            <person name="Savel G."/>
            <person name="Schacherer J."/>
            <person name="Seret M.L."/>
            <person name="Talla E."/>
            <person name="Samson G."/>
            <person name="Jubin C."/>
            <person name="Poulain J."/>
            <person name="Vacherie B."/>
            <person name="Barbe V."/>
            <person name="Pelletier E."/>
            <person name="Sherman D.J."/>
            <person name="Westhof E."/>
            <person name="Weissenbach J."/>
            <person name="Baret P.V."/>
            <person name="Wincker P."/>
            <person name="Gaillardin C."/>
            <person name="Dujon B."/>
            <person name="Souciet J.L."/>
        </authorList>
    </citation>
    <scope>NUCLEOTIDE SEQUENCE [LARGE SCALE GENOMIC DNA]</scope>
    <source>
        <strain evidence="2">CBS 270.75 / DBVPG 7215 / KCTC 17166 / NRRL Y-17582</strain>
    </source>
</reference>
<gene>
    <name evidence="1" type="ordered locus">Ecym_8218</name>
</gene>
<accession>G8JXC9</accession>
<dbReference type="InParanoid" id="G8JXC9"/>
<dbReference type="AlphaFoldDB" id="G8JXC9"/>
<name>G8JXC9_ERECY</name>
<protein>
    <submittedName>
        <fullName evidence="1">Uncharacterized protein</fullName>
    </submittedName>
</protein>
<dbReference type="OMA" id="KWAVWRQ"/>
<dbReference type="FunCoup" id="G8JXC9">
    <property type="interactions" value="13"/>
</dbReference>
<dbReference type="RefSeq" id="XP_003648320.1">
    <property type="nucleotide sequence ID" value="XM_003648272.1"/>
</dbReference>
<organism evidence="1 2">
    <name type="scientific">Eremothecium cymbalariae (strain CBS 270.75 / DBVPG 7215 / KCTC 17166 / NRRL Y-17582)</name>
    <name type="common">Yeast</name>
    <dbReference type="NCBI Taxonomy" id="931890"/>
    <lineage>
        <taxon>Eukaryota</taxon>
        <taxon>Fungi</taxon>
        <taxon>Dikarya</taxon>
        <taxon>Ascomycota</taxon>
        <taxon>Saccharomycotina</taxon>
        <taxon>Saccharomycetes</taxon>
        <taxon>Saccharomycetales</taxon>
        <taxon>Saccharomycetaceae</taxon>
        <taxon>Eremothecium</taxon>
    </lineage>
</organism>
<proteinExistence type="predicted"/>
<dbReference type="Proteomes" id="UP000006790">
    <property type="component" value="Chromosome 8"/>
</dbReference>
<dbReference type="GeneID" id="11469925"/>
<keyword evidence="2" id="KW-1185">Reference proteome</keyword>
<dbReference type="eggNOG" id="ENOG502S3DC">
    <property type="taxonomic scope" value="Eukaryota"/>
</dbReference>
<dbReference type="HOGENOM" id="CLU_062488_0_0_1"/>
<dbReference type="KEGG" id="erc:Ecym_8218"/>
<evidence type="ECO:0000313" key="1">
    <source>
        <dbReference type="EMBL" id="AET41503.1"/>
    </source>
</evidence>
<dbReference type="EMBL" id="CP002504">
    <property type="protein sequence ID" value="AET41503.1"/>
    <property type="molecule type" value="Genomic_DNA"/>
</dbReference>
<evidence type="ECO:0000313" key="2">
    <source>
        <dbReference type="Proteomes" id="UP000006790"/>
    </source>
</evidence>
<dbReference type="OrthoDB" id="4063341at2759"/>